<dbReference type="EMBL" id="CP019628">
    <property type="protein sequence ID" value="AQQ01546.1"/>
    <property type="molecule type" value="Genomic_DNA"/>
</dbReference>
<dbReference type="InterPro" id="IPR013785">
    <property type="entry name" value="Aldolase_TIM"/>
</dbReference>
<dbReference type="STRING" id="247523.B0W48_18235"/>
<dbReference type="GO" id="GO:0004557">
    <property type="term" value="F:alpha-galactosidase activity"/>
    <property type="evidence" value="ECO:0007669"/>
    <property type="project" value="InterPro"/>
</dbReference>
<proteinExistence type="predicted"/>
<dbReference type="CDD" id="cd14791">
    <property type="entry name" value="GH36"/>
    <property type="match status" value="1"/>
</dbReference>
<dbReference type="Pfam" id="PF02065">
    <property type="entry name" value="Melibiase"/>
    <property type="match status" value="1"/>
</dbReference>
<dbReference type="PANTHER" id="PTHR43053:SF3">
    <property type="entry name" value="ALPHA-GALACTOSIDASE C-RELATED"/>
    <property type="match status" value="1"/>
</dbReference>
<evidence type="ECO:0000256" key="2">
    <source>
        <dbReference type="ARBA" id="ARBA00023295"/>
    </source>
</evidence>
<name>A0A1Q2H2D8_9GAMM</name>
<accession>A0A1Q2H2D8</accession>
<keyword evidence="2" id="KW-0326">Glycosidase</keyword>
<dbReference type="InterPro" id="IPR002252">
    <property type="entry name" value="Glyco_hydro_36"/>
</dbReference>
<dbReference type="RefSeq" id="WP_077538181.1">
    <property type="nucleotide sequence ID" value="NZ_CP019628.1"/>
</dbReference>
<protein>
    <submittedName>
        <fullName evidence="4">Alpha-galactosidase</fullName>
    </submittedName>
</protein>
<dbReference type="AlphaFoldDB" id="A0A1Q2H2D8"/>
<keyword evidence="3" id="KW-0732">Signal</keyword>
<dbReference type="SUPFAM" id="SSF51445">
    <property type="entry name" value="(Trans)glycosidases"/>
    <property type="match status" value="1"/>
</dbReference>
<dbReference type="PANTHER" id="PTHR43053">
    <property type="entry name" value="GLYCOSIDASE FAMILY 31"/>
    <property type="match status" value="1"/>
</dbReference>
<evidence type="ECO:0000313" key="5">
    <source>
        <dbReference type="Proteomes" id="UP000188243"/>
    </source>
</evidence>
<dbReference type="Gene3D" id="3.20.20.70">
    <property type="entry name" value="Aldolase class I"/>
    <property type="match status" value="1"/>
</dbReference>
<evidence type="ECO:0000256" key="3">
    <source>
        <dbReference type="SAM" id="SignalP"/>
    </source>
</evidence>
<evidence type="ECO:0000313" key="4">
    <source>
        <dbReference type="EMBL" id="AQQ01546.1"/>
    </source>
</evidence>
<keyword evidence="1" id="KW-0378">Hydrolase</keyword>
<dbReference type="InterPro" id="IPR017853">
    <property type="entry name" value="GH"/>
</dbReference>
<evidence type="ECO:0000256" key="1">
    <source>
        <dbReference type="ARBA" id="ARBA00022801"/>
    </source>
</evidence>
<dbReference type="KEGG" id="paln:B0W48_18235"/>
<gene>
    <name evidence="4" type="ORF">B0W48_18235</name>
</gene>
<dbReference type="InterPro" id="IPR050985">
    <property type="entry name" value="Alpha-glycosidase_related"/>
</dbReference>
<feature type="signal peptide" evidence="3">
    <location>
        <begin position="1"/>
        <end position="20"/>
    </location>
</feature>
<sequence>MNTLRLIILIMLLNSTLLCAQTKQTSFELGPLVIDIEKDESPFSIEIKNITKETDVYSFTMVLTANEAISPPKTSIKWQTPSIDIAGIWTPEFNNDYIIPADWSSKKLSSMLTQNAPTYSLFGHDDINRYTVSVSDAVNRVNLSAKVREEDSMIYHQLDFFTEKHKAVTSYKVEVRIDMREIPLYTSLHDVASWWANMEQYTPIAVPESALEPMYSTWYSYHQNIKHDELLAESKLAKQLGYGAIIVDDGWQTNDSNRGYAYTGDWEPERLTNIEKFVSDVHALDMKSLLWYSIPFVGDKSKAAQKFKGKYLSHSESLGTYVLDPRYPEVRQYLINHYIKAVKDWKWDGLKLDFIDQFKTSDDTDLTIGNGRDYASVYESVDKLMSDLVFELKKINPEVMIEFRQRYIGPAMRKYGNMFRATDIPNGAVTNRKRIVTLRLLSGDTAVHSDMLMWHLDEPVELAALQLLNVLYSVPQLSVRLNDLPTSHLNMVEFYTKYWNENKHVLLSEHFQPKGITSNYPVISSYKGNKQIIALYGDSLAAQTNNISTIDIINAKKTNEVILKLEKSTYRADVEIYTPTGKRIEVYSKVINGHLLTLNIPLSGLAKVKLISK</sequence>
<reference evidence="4 5" key="1">
    <citation type="submission" date="2017-02" db="EMBL/GenBank/DDBJ databases">
        <title>Complete genome sequence of the cold-active Pseudoalteromonas aliena strain EH1 isolated from Arctic seawater.</title>
        <authorList>
            <person name="Kim E."/>
            <person name="Heo E."/>
            <person name="Kim H."/>
            <person name="Kim D."/>
        </authorList>
    </citation>
    <scope>NUCLEOTIDE SEQUENCE [LARGE SCALE GENOMIC DNA]</scope>
    <source>
        <strain evidence="4 5">EH1</strain>
    </source>
</reference>
<feature type="chain" id="PRO_5012071831" evidence="3">
    <location>
        <begin position="21"/>
        <end position="613"/>
    </location>
</feature>
<dbReference type="GO" id="GO:0016052">
    <property type="term" value="P:carbohydrate catabolic process"/>
    <property type="evidence" value="ECO:0007669"/>
    <property type="project" value="InterPro"/>
</dbReference>
<dbReference type="Proteomes" id="UP000188243">
    <property type="component" value="Chromosome"/>
</dbReference>
<organism evidence="4 5">
    <name type="scientific">Pseudoalteromonas aliena</name>
    <dbReference type="NCBI Taxonomy" id="247523"/>
    <lineage>
        <taxon>Bacteria</taxon>
        <taxon>Pseudomonadati</taxon>
        <taxon>Pseudomonadota</taxon>
        <taxon>Gammaproteobacteria</taxon>
        <taxon>Alteromonadales</taxon>
        <taxon>Pseudoalteromonadaceae</taxon>
        <taxon>Pseudoalteromonas</taxon>
    </lineage>
</organism>